<evidence type="ECO:0000313" key="3">
    <source>
        <dbReference type="EMBL" id="JAS02004.1"/>
    </source>
</evidence>
<reference evidence="3" key="1">
    <citation type="submission" date="2016-04" db="EMBL/GenBank/DDBJ databases">
        <authorList>
            <person name="Calderon-Fernandez G.M.Sr."/>
        </authorList>
    </citation>
    <scope>NUCLEOTIDE SEQUENCE</scope>
    <source>
        <strain evidence="3">Int1</strain>
        <tissue evidence="3">Integument</tissue>
    </source>
</reference>
<dbReference type="InterPro" id="IPR056453">
    <property type="entry name" value="HTH_DNAJC9"/>
</dbReference>
<dbReference type="Pfam" id="PF23302">
    <property type="entry name" value="HTH_DNAJC9"/>
    <property type="match status" value="1"/>
</dbReference>
<feature type="domain" description="DNAJC9 HTH" evidence="2">
    <location>
        <begin position="17"/>
        <end position="83"/>
    </location>
</feature>
<reference evidence="3" key="2">
    <citation type="journal article" date="2017" name="J. Med. Entomol.">
        <title>Transcriptome Analysis of the Triatoma infestans (Hemiptera: Reduviidae) Integument.</title>
        <authorList>
            <person name="Calderon-Fernandez G.M."/>
            <person name="Moriconi D.E."/>
            <person name="Dulbecco A.B."/>
            <person name="Juarez M.P."/>
        </authorList>
    </citation>
    <scope>NUCLEOTIDE SEQUENCE</scope>
    <source>
        <strain evidence="3">Int1</strain>
        <tissue evidence="3">Integument</tissue>
    </source>
</reference>
<feature type="coiled-coil region" evidence="1">
    <location>
        <begin position="10"/>
        <end position="44"/>
    </location>
</feature>
<evidence type="ECO:0000259" key="2">
    <source>
        <dbReference type="Pfam" id="PF23302"/>
    </source>
</evidence>
<accession>A0A171AF40</accession>
<dbReference type="GO" id="GO:0031072">
    <property type="term" value="F:heat shock protein binding"/>
    <property type="evidence" value="ECO:0007669"/>
    <property type="project" value="TreeGrafter"/>
</dbReference>
<keyword evidence="1" id="KW-0175">Coiled coil</keyword>
<name>A0A171AF40_TRIIF</name>
<dbReference type="InterPro" id="IPR052594">
    <property type="entry name" value="J_domain-containing_protein"/>
</dbReference>
<dbReference type="PANTHER" id="PTHR44144">
    <property type="entry name" value="DNAJ HOMOLOG SUBFAMILY C MEMBER 9"/>
    <property type="match status" value="1"/>
</dbReference>
<dbReference type="EMBL" id="GEMB01001144">
    <property type="protein sequence ID" value="JAS02004.1"/>
    <property type="molecule type" value="Transcribed_RNA"/>
</dbReference>
<organism evidence="3">
    <name type="scientific">Triatoma infestans</name>
    <name type="common">Assassin bug</name>
    <dbReference type="NCBI Taxonomy" id="30076"/>
    <lineage>
        <taxon>Eukaryota</taxon>
        <taxon>Metazoa</taxon>
        <taxon>Ecdysozoa</taxon>
        <taxon>Arthropoda</taxon>
        <taxon>Hexapoda</taxon>
        <taxon>Insecta</taxon>
        <taxon>Pterygota</taxon>
        <taxon>Neoptera</taxon>
        <taxon>Paraneoptera</taxon>
        <taxon>Hemiptera</taxon>
        <taxon>Heteroptera</taxon>
        <taxon>Panheteroptera</taxon>
        <taxon>Cimicomorpha</taxon>
        <taxon>Reduviidae</taxon>
        <taxon>Triatominae</taxon>
        <taxon>Triatoma</taxon>
    </lineage>
</organism>
<sequence length="102" mass="11762">MFKNVTINDIDAYEMKYKGSETELEDLKDAYEKGQGDMDEILNRVPFTSPDDEPRLREILQKLIDNGELPSYKAFSNENPTKKGHVGESNFLEVELHYCSEV</sequence>
<dbReference type="PANTHER" id="PTHR44144:SF1">
    <property type="entry name" value="DNAJ HOMOLOG SUBFAMILY C MEMBER 9"/>
    <property type="match status" value="1"/>
</dbReference>
<dbReference type="AlphaFoldDB" id="A0A171AF40"/>
<dbReference type="GO" id="GO:0005737">
    <property type="term" value="C:cytoplasm"/>
    <property type="evidence" value="ECO:0007669"/>
    <property type="project" value="TreeGrafter"/>
</dbReference>
<proteinExistence type="predicted"/>
<evidence type="ECO:0000256" key="1">
    <source>
        <dbReference type="SAM" id="Coils"/>
    </source>
</evidence>
<dbReference type="GO" id="GO:0005634">
    <property type="term" value="C:nucleus"/>
    <property type="evidence" value="ECO:0007669"/>
    <property type="project" value="TreeGrafter"/>
</dbReference>
<protein>
    <submittedName>
        <fullName evidence="3">Dnaj homolog subfamily c member 9</fullName>
    </submittedName>
</protein>